<dbReference type="PROSITE" id="PS50217">
    <property type="entry name" value="BZIP"/>
    <property type="match status" value="1"/>
</dbReference>
<evidence type="ECO:0000313" key="12">
    <source>
        <dbReference type="Proteomes" id="UP000244005"/>
    </source>
</evidence>
<name>A0A2R6W893_MARPO</name>
<accession>A0A2R6W893</accession>
<dbReference type="Gene3D" id="1.20.5.170">
    <property type="match status" value="1"/>
</dbReference>
<evidence type="ECO:0000259" key="10">
    <source>
        <dbReference type="PROSITE" id="PS50217"/>
    </source>
</evidence>
<dbReference type="PANTHER" id="PTHR47416:SF3">
    <property type="entry name" value="BZIP TRANSCRIPTION FACTOR 17-RELATED"/>
    <property type="match status" value="1"/>
</dbReference>
<feature type="compositionally biased region" description="Polar residues" evidence="9">
    <location>
        <begin position="256"/>
        <end position="265"/>
    </location>
</feature>
<evidence type="ECO:0000256" key="6">
    <source>
        <dbReference type="ARBA" id="ARBA00023163"/>
    </source>
</evidence>
<sequence>MEVEVVEADNGVNPNNDSSMAIDMAIPGGFEDENALMMDSSVETADLGEDWVSLFFDESYLNAMTTSGEVEQQFLPGSDAPAAAPGSIGNGIQISNRAVSPSTMILSSSPASASSGCPFSANVDIYPENHNATDKTPLPTAAAISPPPHPAGSPESTLSQASGASSCAVQPCWWGNEDLEEDGVHGSEEESSTSNYGATDPSAVAPDASKAPIQAQEVKGGAEPASSVGKIATGARGSVERSDRKRRSWEREEAENGQQQSQCAQSEIDRKGSESGDGLGGEEDDEKRQARLMRNRESAQLSRQRKKVYVDELEGRLRTMAATIAELTATITHLTAENVNLRRQLGFFYQPARPAGGMPIMQYPGLVRPVYPGAPMPPVPIPRLKPQQSLTKTPKRAKSTREPGEKKKVKKVASLATAGVMGLLCITMLLGPFDWGSSTVSSGTTHIHVGNAQIRVGGRVLTSWNEEGVEDLRNMTPREPWADGGGGNIGHVNSAGAGGRNGVGGRARSRIDRRNGNILRRNFSAGTERVWQSCSECYSRRDEPRTAPNLVEKLVATNVSEQVSLIVPRNNRLIKVDGNLIIRAVMAGDKAAEDSGKEEHSSQEGENGRGQVKQDLSRSSRSPPTPADHRLIKAISTQAQEGGGIVVGERQSRNVGAIREDKNVQKPAYKSDALASVSATPTFSQLVLGSLAVLKKAKSTLQTVVMERYGIPLENQRAFRVTQTTVHGRNRPSPKPMVGNLQQWVLDDYHPVKKLEYN</sequence>
<dbReference type="Gramene" id="Mp2g02230.3">
    <property type="protein sequence ID" value="Mp2g02230.3.cds"/>
    <property type="gene ID" value="Mp2g02230"/>
</dbReference>
<keyword evidence="6" id="KW-0804">Transcription</keyword>
<proteinExistence type="inferred from homology"/>
<organism evidence="11 12">
    <name type="scientific">Marchantia polymorpha</name>
    <name type="common">Common liverwort</name>
    <name type="synonym">Marchantia aquatica</name>
    <dbReference type="NCBI Taxonomy" id="3197"/>
    <lineage>
        <taxon>Eukaryota</taxon>
        <taxon>Viridiplantae</taxon>
        <taxon>Streptophyta</taxon>
        <taxon>Embryophyta</taxon>
        <taxon>Marchantiophyta</taxon>
        <taxon>Marchantiopsida</taxon>
        <taxon>Marchantiidae</taxon>
        <taxon>Marchantiales</taxon>
        <taxon>Marchantiaceae</taxon>
        <taxon>Marchantia</taxon>
    </lineage>
</organism>
<dbReference type="GO" id="GO:0003700">
    <property type="term" value="F:DNA-binding transcription factor activity"/>
    <property type="evidence" value="ECO:0007669"/>
    <property type="project" value="InterPro"/>
</dbReference>
<dbReference type="EMBL" id="KZ772802">
    <property type="protein sequence ID" value="PTQ30076.1"/>
    <property type="molecule type" value="Genomic_DNA"/>
</dbReference>
<dbReference type="AlphaFoldDB" id="A0A2R6W893"/>
<evidence type="ECO:0000256" key="5">
    <source>
        <dbReference type="ARBA" id="ARBA00023125"/>
    </source>
</evidence>
<dbReference type="PANTHER" id="PTHR47416">
    <property type="entry name" value="BASIC-LEUCINE ZIPPER TRANSCRIPTION FACTOR F-RELATED"/>
    <property type="match status" value="1"/>
</dbReference>
<dbReference type="InterPro" id="IPR046347">
    <property type="entry name" value="bZIP_sf"/>
</dbReference>
<evidence type="ECO:0000256" key="7">
    <source>
        <dbReference type="ARBA" id="ARBA00023242"/>
    </source>
</evidence>
<feature type="domain" description="BZIP" evidence="10">
    <location>
        <begin position="285"/>
        <end position="345"/>
    </location>
</feature>
<protein>
    <recommendedName>
        <fullName evidence="10">BZIP domain-containing protein</fullName>
    </recommendedName>
</protein>
<comment type="subcellular location">
    <subcellularLocation>
        <location evidence="2">Endoplasmic reticulum membrane</location>
        <topology evidence="2">Single-pass membrane protein</topology>
    </subcellularLocation>
    <subcellularLocation>
        <location evidence="1">Nucleus</location>
    </subcellularLocation>
</comment>
<feature type="compositionally biased region" description="Basic and acidic residues" evidence="9">
    <location>
        <begin position="286"/>
        <end position="297"/>
    </location>
</feature>
<feature type="region of interest" description="Disordered" evidence="9">
    <location>
        <begin position="484"/>
        <end position="509"/>
    </location>
</feature>
<feature type="coiled-coil region" evidence="8">
    <location>
        <begin position="310"/>
        <end position="344"/>
    </location>
</feature>
<keyword evidence="7" id="KW-0539">Nucleus</keyword>
<evidence type="ECO:0000256" key="2">
    <source>
        <dbReference type="ARBA" id="ARBA00004389"/>
    </source>
</evidence>
<feature type="compositionally biased region" description="Basic and acidic residues" evidence="9">
    <location>
        <begin position="592"/>
        <end position="607"/>
    </location>
</feature>
<dbReference type="CDD" id="cd14704">
    <property type="entry name" value="bZIP_HY5-like"/>
    <property type="match status" value="1"/>
</dbReference>
<keyword evidence="12" id="KW-1185">Reference proteome</keyword>
<gene>
    <name evidence="11" type="ORF">MARPO_0130s0030</name>
</gene>
<feature type="compositionally biased region" description="Gly residues" evidence="9">
    <location>
        <begin position="496"/>
        <end position="505"/>
    </location>
</feature>
<dbReference type="InterPro" id="IPR004827">
    <property type="entry name" value="bZIP"/>
</dbReference>
<comment type="similarity">
    <text evidence="3">Belongs to the bZIP family.</text>
</comment>
<feature type="region of interest" description="Disordered" evidence="9">
    <location>
        <begin position="128"/>
        <end position="162"/>
    </location>
</feature>
<dbReference type="OrthoDB" id="295274at2759"/>
<keyword evidence="4" id="KW-0805">Transcription regulation</keyword>
<dbReference type="GO" id="GO:0005634">
    <property type="term" value="C:nucleus"/>
    <property type="evidence" value="ECO:0007669"/>
    <property type="project" value="UniProtKB-SubCell"/>
</dbReference>
<dbReference type="SMR" id="A0A2R6W893"/>
<evidence type="ECO:0000313" key="11">
    <source>
        <dbReference type="EMBL" id="PTQ30076.1"/>
    </source>
</evidence>
<dbReference type="SMART" id="SM00338">
    <property type="entry name" value="BRLZ"/>
    <property type="match status" value="1"/>
</dbReference>
<dbReference type="GO" id="GO:0003677">
    <property type="term" value="F:DNA binding"/>
    <property type="evidence" value="ECO:0007669"/>
    <property type="project" value="UniProtKB-KW"/>
</dbReference>
<dbReference type="Pfam" id="PF00170">
    <property type="entry name" value="bZIP_1"/>
    <property type="match status" value="1"/>
</dbReference>
<dbReference type="GO" id="GO:0005789">
    <property type="term" value="C:endoplasmic reticulum membrane"/>
    <property type="evidence" value="ECO:0007669"/>
    <property type="project" value="UniProtKB-SubCell"/>
</dbReference>
<reference evidence="12" key="1">
    <citation type="journal article" date="2017" name="Cell">
        <title>Insights into land plant evolution garnered from the Marchantia polymorpha genome.</title>
        <authorList>
            <person name="Bowman J.L."/>
            <person name="Kohchi T."/>
            <person name="Yamato K.T."/>
            <person name="Jenkins J."/>
            <person name="Shu S."/>
            <person name="Ishizaki K."/>
            <person name="Yamaoka S."/>
            <person name="Nishihama R."/>
            <person name="Nakamura Y."/>
            <person name="Berger F."/>
            <person name="Adam C."/>
            <person name="Aki S.S."/>
            <person name="Althoff F."/>
            <person name="Araki T."/>
            <person name="Arteaga-Vazquez M.A."/>
            <person name="Balasubrmanian S."/>
            <person name="Barry K."/>
            <person name="Bauer D."/>
            <person name="Boehm C.R."/>
            <person name="Briginshaw L."/>
            <person name="Caballero-Perez J."/>
            <person name="Catarino B."/>
            <person name="Chen F."/>
            <person name="Chiyoda S."/>
            <person name="Chovatia M."/>
            <person name="Davies K.M."/>
            <person name="Delmans M."/>
            <person name="Demura T."/>
            <person name="Dierschke T."/>
            <person name="Dolan L."/>
            <person name="Dorantes-Acosta A.E."/>
            <person name="Eklund D.M."/>
            <person name="Florent S.N."/>
            <person name="Flores-Sandoval E."/>
            <person name="Fujiyama A."/>
            <person name="Fukuzawa H."/>
            <person name="Galik B."/>
            <person name="Grimanelli D."/>
            <person name="Grimwood J."/>
            <person name="Grossniklaus U."/>
            <person name="Hamada T."/>
            <person name="Haseloff J."/>
            <person name="Hetherington A.J."/>
            <person name="Higo A."/>
            <person name="Hirakawa Y."/>
            <person name="Hundley H.N."/>
            <person name="Ikeda Y."/>
            <person name="Inoue K."/>
            <person name="Inoue S.I."/>
            <person name="Ishida S."/>
            <person name="Jia Q."/>
            <person name="Kakita M."/>
            <person name="Kanazawa T."/>
            <person name="Kawai Y."/>
            <person name="Kawashima T."/>
            <person name="Kennedy M."/>
            <person name="Kinose K."/>
            <person name="Kinoshita T."/>
            <person name="Kohara Y."/>
            <person name="Koide E."/>
            <person name="Komatsu K."/>
            <person name="Kopischke S."/>
            <person name="Kubo M."/>
            <person name="Kyozuka J."/>
            <person name="Lagercrantz U."/>
            <person name="Lin S.S."/>
            <person name="Lindquist E."/>
            <person name="Lipzen A.M."/>
            <person name="Lu C.W."/>
            <person name="De Luna E."/>
            <person name="Martienssen R.A."/>
            <person name="Minamino N."/>
            <person name="Mizutani M."/>
            <person name="Mizutani M."/>
            <person name="Mochizuki N."/>
            <person name="Monte I."/>
            <person name="Mosher R."/>
            <person name="Nagasaki H."/>
            <person name="Nakagami H."/>
            <person name="Naramoto S."/>
            <person name="Nishitani K."/>
            <person name="Ohtani M."/>
            <person name="Okamoto T."/>
            <person name="Okumura M."/>
            <person name="Phillips J."/>
            <person name="Pollak B."/>
            <person name="Reinders A."/>
            <person name="Rovekamp M."/>
            <person name="Sano R."/>
            <person name="Sawa S."/>
            <person name="Schmid M.W."/>
            <person name="Shirakawa M."/>
            <person name="Solano R."/>
            <person name="Spunde A."/>
            <person name="Suetsugu N."/>
            <person name="Sugano S."/>
            <person name="Sugiyama A."/>
            <person name="Sun R."/>
            <person name="Suzuki Y."/>
            <person name="Takenaka M."/>
            <person name="Takezawa D."/>
            <person name="Tomogane H."/>
            <person name="Tsuzuki M."/>
            <person name="Ueda T."/>
            <person name="Umeda M."/>
            <person name="Ward J.M."/>
            <person name="Watanabe Y."/>
            <person name="Yazaki K."/>
            <person name="Yokoyama R."/>
            <person name="Yoshitake Y."/>
            <person name="Yotsui I."/>
            <person name="Zachgo S."/>
            <person name="Schmutz J."/>
        </authorList>
    </citation>
    <scope>NUCLEOTIDE SEQUENCE [LARGE SCALE GENOMIC DNA]</scope>
    <source>
        <strain evidence="12">Tak-1</strain>
    </source>
</reference>
<evidence type="ECO:0000256" key="3">
    <source>
        <dbReference type="ARBA" id="ARBA00007163"/>
    </source>
</evidence>
<dbReference type="Proteomes" id="UP000244005">
    <property type="component" value="Unassembled WGS sequence"/>
</dbReference>
<keyword evidence="8" id="KW-0175">Coiled coil</keyword>
<evidence type="ECO:0000256" key="1">
    <source>
        <dbReference type="ARBA" id="ARBA00004123"/>
    </source>
</evidence>
<dbReference type="SUPFAM" id="SSF57959">
    <property type="entry name" value="Leucine zipper domain"/>
    <property type="match status" value="1"/>
</dbReference>
<evidence type="ECO:0000256" key="9">
    <source>
        <dbReference type="SAM" id="MobiDB-lite"/>
    </source>
</evidence>
<evidence type="ECO:0000256" key="8">
    <source>
        <dbReference type="SAM" id="Coils"/>
    </source>
</evidence>
<evidence type="ECO:0000256" key="4">
    <source>
        <dbReference type="ARBA" id="ARBA00023015"/>
    </source>
</evidence>
<feature type="region of interest" description="Disordered" evidence="9">
    <location>
        <begin position="178"/>
        <end position="306"/>
    </location>
</feature>
<feature type="region of interest" description="Disordered" evidence="9">
    <location>
        <begin position="381"/>
        <end position="408"/>
    </location>
</feature>
<keyword evidence="5" id="KW-0238">DNA-binding</keyword>
<feature type="region of interest" description="Disordered" evidence="9">
    <location>
        <begin position="592"/>
        <end position="628"/>
    </location>
</feature>